<sequence>MRPACCSIASETTVRTSRGACSCPTSSSRAHRWDPQDVPEDLPSMARPDGHSMQGDSSMSGEMINGKEDERPMLFQPLTIRGLTLKNRLVVPPMVHYSCEPGNTCGAFHLVHLGRYALGGFGLVFVEVTAVEEVGLTNENDLGIWNDEQAESFKPLVAFMKRQGTAIGIQIGHGGRKSSAQSAMQGMGPLTEENLKAGARIWQPVGPTAEPVAKGWLTPRQLTTAECKAMVGTWAAAARRAVAAGFDTIEIHTAHGYLLASFLSPVSNTRNDEYGGDRAGRMRLPLEIVEAVRREMPADMPLFVRVSSVDGTVEGWNMDDTVAFAHELKARGVDVVDCSSGGISGAATAAQVPRSLGFQVPFAERVRKEADITTMAVGIILEAQQAEAILQKGQADLIAVGRQSQFNPNIAHHWAHDLGINSRFEDWSPEFGWWLEKRIKTLQGFATPTGVVTRHS</sequence>
<evidence type="ECO:0000256" key="3">
    <source>
        <dbReference type="ARBA" id="ARBA00022643"/>
    </source>
</evidence>
<evidence type="ECO:0000313" key="8">
    <source>
        <dbReference type="EMBL" id="MBP1294507.1"/>
    </source>
</evidence>
<reference evidence="8" key="1">
    <citation type="submission" date="2021-02" db="EMBL/GenBank/DDBJ databases">
        <title>Genomic Encyclopedia of Type Strains, Phase IV (KMG-V): Genome sequencing to study the core and pangenomes of soil and plant-associated prokaryotes.</title>
        <authorList>
            <person name="Whitman W."/>
        </authorList>
    </citation>
    <scope>NUCLEOTIDE SEQUENCE</scope>
    <source>
        <strain evidence="8">USDA 406</strain>
    </source>
</reference>
<evidence type="ECO:0000256" key="4">
    <source>
        <dbReference type="ARBA" id="ARBA00022857"/>
    </source>
</evidence>
<dbReference type="InterPro" id="IPR013785">
    <property type="entry name" value="Aldolase_TIM"/>
</dbReference>
<dbReference type="Gene3D" id="3.20.20.70">
    <property type="entry name" value="Aldolase class I"/>
    <property type="match status" value="1"/>
</dbReference>
<evidence type="ECO:0000259" key="7">
    <source>
        <dbReference type="Pfam" id="PF00724"/>
    </source>
</evidence>
<dbReference type="GO" id="GO:0050661">
    <property type="term" value="F:NADP binding"/>
    <property type="evidence" value="ECO:0007669"/>
    <property type="project" value="InterPro"/>
</dbReference>
<evidence type="ECO:0000256" key="6">
    <source>
        <dbReference type="SAM" id="MobiDB-lite"/>
    </source>
</evidence>
<evidence type="ECO:0000313" key="9">
    <source>
        <dbReference type="Proteomes" id="UP000673383"/>
    </source>
</evidence>
<keyword evidence="5" id="KW-0560">Oxidoreductase</keyword>
<organism evidence="8 9">
    <name type="scientific">Bradyrhizobium elkanii</name>
    <dbReference type="NCBI Taxonomy" id="29448"/>
    <lineage>
        <taxon>Bacteria</taxon>
        <taxon>Pseudomonadati</taxon>
        <taxon>Pseudomonadota</taxon>
        <taxon>Alphaproteobacteria</taxon>
        <taxon>Hyphomicrobiales</taxon>
        <taxon>Nitrobacteraceae</taxon>
        <taxon>Bradyrhizobium</taxon>
    </lineage>
</organism>
<dbReference type="EMBL" id="JAFICZ010000001">
    <property type="protein sequence ID" value="MBP1294507.1"/>
    <property type="molecule type" value="Genomic_DNA"/>
</dbReference>
<name>A0A8I1Y833_BRAEL</name>
<comment type="caution">
    <text evidence="8">The sequence shown here is derived from an EMBL/GenBank/DDBJ whole genome shotgun (WGS) entry which is preliminary data.</text>
</comment>
<comment type="cofactor">
    <cofactor evidence="1">
        <name>FMN</name>
        <dbReference type="ChEBI" id="CHEBI:58210"/>
    </cofactor>
</comment>
<dbReference type="Proteomes" id="UP000673383">
    <property type="component" value="Unassembled WGS sequence"/>
</dbReference>
<dbReference type="InterPro" id="IPR001155">
    <property type="entry name" value="OxRdtase_FMN_N"/>
</dbReference>
<dbReference type="CDD" id="cd02932">
    <property type="entry name" value="OYE_YqiM_FMN"/>
    <property type="match status" value="1"/>
</dbReference>
<dbReference type="SUPFAM" id="SSF51395">
    <property type="entry name" value="FMN-linked oxidoreductases"/>
    <property type="match status" value="1"/>
</dbReference>
<feature type="region of interest" description="Disordered" evidence="6">
    <location>
        <begin position="18"/>
        <end position="59"/>
    </location>
</feature>
<proteinExistence type="predicted"/>
<dbReference type="AlphaFoldDB" id="A0A8I1Y833"/>
<dbReference type="PANTHER" id="PTHR43303:SF4">
    <property type="entry name" value="NADPH DEHYDROGENASE C23G7.10C-RELATED"/>
    <property type="match status" value="1"/>
</dbReference>
<evidence type="ECO:0000256" key="1">
    <source>
        <dbReference type="ARBA" id="ARBA00001917"/>
    </source>
</evidence>
<keyword evidence="2" id="KW-0285">Flavoprotein</keyword>
<dbReference type="InterPro" id="IPR044152">
    <property type="entry name" value="YqjM-like"/>
</dbReference>
<dbReference type="Pfam" id="PF00724">
    <property type="entry name" value="Oxidored_FMN"/>
    <property type="match status" value="1"/>
</dbReference>
<protein>
    <submittedName>
        <fullName evidence="8">2,4-dienoyl-CoA reductase-like NADH-dependent reductase (Old Yellow Enzyme family)</fullName>
    </submittedName>
</protein>
<dbReference type="GO" id="GO:0010181">
    <property type="term" value="F:FMN binding"/>
    <property type="evidence" value="ECO:0007669"/>
    <property type="project" value="InterPro"/>
</dbReference>
<keyword evidence="3" id="KW-0288">FMN</keyword>
<accession>A0A8I1Y833</accession>
<dbReference type="RefSeq" id="WP_244981022.1">
    <property type="nucleotide sequence ID" value="NZ_JAFICZ010000001.1"/>
</dbReference>
<keyword evidence="4" id="KW-0521">NADP</keyword>
<evidence type="ECO:0000256" key="5">
    <source>
        <dbReference type="ARBA" id="ARBA00023002"/>
    </source>
</evidence>
<evidence type="ECO:0000256" key="2">
    <source>
        <dbReference type="ARBA" id="ARBA00022630"/>
    </source>
</evidence>
<gene>
    <name evidence="8" type="ORF">JOH49_004260</name>
</gene>
<feature type="domain" description="NADH:flavin oxidoreductase/NADH oxidase N-terminal" evidence="7">
    <location>
        <begin position="74"/>
        <end position="417"/>
    </location>
</feature>
<dbReference type="PANTHER" id="PTHR43303">
    <property type="entry name" value="NADPH DEHYDROGENASE C23G7.10C-RELATED"/>
    <property type="match status" value="1"/>
</dbReference>
<dbReference type="GO" id="GO:0003959">
    <property type="term" value="F:NADPH dehydrogenase activity"/>
    <property type="evidence" value="ECO:0007669"/>
    <property type="project" value="InterPro"/>
</dbReference>